<keyword evidence="3" id="KW-0378">Hydrolase</keyword>
<dbReference type="GO" id="GO:0016787">
    <property type="term" value="F:hydrolase activity"/>
    <property type="evidence" value="ECO:0007669"/>
    <property type="project" value="UniProtKB-KW"/>
</dbReference>
<dbReference type="InterPro" id="IPR012338">
    <property type="entry name" value="Beta-lactam/transpept-like"/>
</dbReference>
<dbReference type="Pfam" id="PF00144">
    <property type="entry name" value="Beta-lactamase"/>
    <property type="match status" value="1"/>
</dbReference>
<feature type="chain" id="PRO_5026281682" evidence="1">
    <location>
        <begin position="20"/>
        <end position="393"/>
    </location>
</feature>
<accession>A0A6I4J816</accession>
<comment type="caution">
    <text evidence="3">The sequence shown here is derived from an EMBL/GenBank/DDBJ whole genome shotgun (WGS) entry which is preliminary data.</text>
</comment>
<evidence type="ECO:0000313" key="4">
    <source>
        <dbReference type="Proteomes" id="UP000441389"/>
    </source>
</evidence>
<dbReference type="InterPro" id="IPR050789">
    <property type="entry name" value="Diverse_Enzym_Activities"/>
</dbReference>
<dbReference type="AlphaFoldDB" id="A0A6I4J816"/>
<name>A0A6I4J816_9SPHN</name>
<keyword evidence="4" id="KW-1185">Reference proteome</keyword>
<reference evidence="3 4" key="1">
    <citation type="submission" date="2019-12" db="EMBL/GenBank/DDBJ databases">
        <authorList>
            <person name="Huq M.A."/>
        </authorList>
    </citation>
    <scope>NUCLEOTIDE SEQUENCE [LARGE SCALE GENOMIC DNA]</scope>
    <source>
        <strain evidence="3 4">MAH-20</strain>
    </source>
</reference>
<feature type="domain" description="Beta-lactamase-related" evidence="2">
    <location>
        <begin position="31"/>
        <end position="362"/>
    </location>
</feature>
<feature type="signal peptide" evidence="1">
    <location>
        <begin position="1"/>
        <end position="19"/>
    </location>
</feature>
<sequence length="393" mass="42874">MKTWLLPLLVLLQPPAAMEGGLPAGKVSAIDSAVHRVMARTGAKGLALAVIKGGRVRYVQAYGVRDAAGDPLTPDTVMYGASLTKTVFAYSVLQLVDRGTIALDRPLADYLDKPLPDYDTEAIYPGKYGPYRDLAGDPRWRRITARTVLTHSTGFPNFWWDEPDQKLRIHFDPGTRYSYSGEGMILLQFVIENGRKDMGLCLDLGALTQSSFTRLGMARTSLMWRPEFRPNLADGFNDHGAAVPHDERSKVRVAGSMDTTIADLSKFVAALVRNEGLSAKAYAEILKAQLPIGTAHQFPNFAPELPVSRRHKNLAAGLGVIVFRGPQGPGFFKGGHDEQTANMMVCIERSRSCVLLMSNDVRAEAGVGELVKAVLGDTGVPFDWEYGDHAGKS</sequence>
<evidence type="ECO:0000313" key="3">
    <source>
        <dbReference type="EMBL" id="MVO78961.1"/>
    </source>
</evidence>
<keyword evidence="1" id="KW-0732">Signal</keyword>
<dbReference type="InterPro" id="IPR001466">
    <property type="entry name" value="Beta-lactam-related"/>
</dbReference>
<proteinExistence type="predicted"/>
<protein>
    <submittedName>
        <fullName evidence="3">Serine hydrolase</fullName>
    </submittedName>
</protein>
<dbReference type="PANTHER" id="PTHR43283">
    <property type="entry name" value="BETA-LACTAMASE-RELATED"/>
    <property type="match status" value="1"/>
</dbReference>
<evidence type="ECO:0000256" key="1">
    <source>
        <dbReference type="SAM" id="SignalP"/>
    </source>
</evidence>
<dbReference type="Gene3D" id="3.40.710.10">
    <property type="entry name" value="DD-peptidase/beta-lactamase superfamily"/>
    <property type="match status" value="1"/>
</dbReference>
<evidence type="ECO:0000259" key="2">
    <source>
        <dbReference type="Pfam" id="PF00144"/>
    </source>
</evidence>
<dbReference type="SUPFAM" id="SSF56601">
    <property type="entry name" value="beta-lactamase/transpeptidase-like"/>
    <property type="match status" value="1"/>
</dbReference>
<dbReference type="Proteomes" id="UP000441389">
    <property type="component" value="Unassembled WGS sequence"/>
</dbReference>
<dbReference type="PANTHER" id="PTHR43283:SF18">
    <property type="match status" value="1"/>
</dbReference>
<organism evidence="3 4">
    <name type="scientific">Sphingomonas horti</name>
    <dbReference type="NCBI Taxonomy" id="2682842"/>
    <lineage>
        <taxon>Bacteria</taxon>
        <taxon>Pseudomonadati</taxon>
        <taxon>Pseudomonadota</taxon>
        <taxon>Alphaproteobacteria</taxon>
        <taxon>Sphingomonadales</taxon>
        <taxon>Sphingomonadaceae</taxon>
        <taxon>Sphingomonas</taxon>
    </lineage>
</organism>
<dbReference type="EMBL" id="WQMS01000016">
    <property type="protein sequence ID" value="MVO78961.1"/>
    <property type="molecule type" value="Genomic_DNA"/>
</dbReference>
<gene>
    <name evidence="3" type="ORF">GON01_13580</name>
</gene>